<keyword evidence="3" id="KW-0805">Transcription regulation</keyword>
<organism evidence="6 7">
    <name type="scientific">Staurois parvus</name>
    <dbReference type="NCBI Taxonomy" id="386267"/>
    <lineage>
        <taxon>Eukaryota</taxon>
        <taxon>Metazoa</taxon>
        <taxon>Chordata</taxon>
        <taxon>Craniata</taxon>
        <taxon>Vertebrata</taxon>
        <taxon>Euteleostomi</taxon>
        <taxon>Amphibia</taxon>
        <taxon>Batrachia</taxon>
        <taxon>Anura</taxon>
        <taxon>Neobatrachia</taxon>
        <taxon>Ranoidea</taxon>
        <taxon>Ranidae</taxon>
        <taxon>Staurois</taxon>
    </lineage>
</organism>
<proteinExistence type="predicted"/>
<evidence type="ECO:0000256" key="3">
    <source>
        <dbReference type="ARBA" id="ARBA00023015"/>
    </source>
</evidence>
<name>A0ABN9FA40_9NEOB</name>
<dbReference type="InterPro" id="IPR050370">
    <property type="entry name" value="HES_HEY"/>
</dbReference>
<evidence type="ECO:0000256" key="2">
    <source>
        <dbReference type="ARBA" id="ARBA00022473"/>
    </source>
</evidence>
<comment type="subcellular location">
    <subcellularLocation>
        <location evidence="1">Nucleus</location>
    </subcellularLocation>
</comment>
<keyword evidence="7" id="KW-1185">Reference proteome</keyword>
<dbReference type="Proteomes" id="UP001162483">
    <property type="component" value="Unassembled WGS sequence"/>
</dbReference>
<dbReference type="PANTHER" id="PTHR10985">
    <property type="entry name" value="BASIC HELIX-LOOP-HELIX TRANSCRIPTION FACTOR, HES-RELATED"/>
    <property type="match status" value="1"/>
</dbReference>
<keyword evidence="4" id="KW-0804">Transcription</keyword>
<reference evidence="6" key="1">
    <citation type="submission" date="2023-05" db="EMBL/GenBank/DDBJ databases">
        <authorList>
            <person name="Stuckert A."/>
        </authorList>
    </citation>
    <scope>NUCLEOTIDE SEQUENCE</scope>
</reference>
<protein>
    <recommendedName>
        <fullName evidence="8">Orange domain-containing protein</fullName>
    </recommendedName>
</protein>
<dbReference type="EMBL" id="CATNWA010016597">
    <property type="protein sequence ID" value="CAI9593906.1"/>
    <property type="molecule type" value="Genomic_DNA"/>
</dbReference>
<keyword evidence="5" id="KW-0539">Nucleus</keyword>
<evidence type="ECO:0008006" key="8">
    <source>
        <dbReference type="Google" id="ProtNLM"/>
    </source>
</evidence>
<evidence type="ECO:0000313" key="7">
    <source>
        <dbReference type="Proteomes" id="UP001162483"/>
    </source>
</evidence>
<keyword evidence="2" id="KW-0217">Developmental protein</keyword>
<accession>A0ABN9FA40</accession>
<sequence length="142" mass="16326">MKIEKLQNPKIEKAEILEYTVQFLQSTMKPSEMPQDNFSQEYQFGFQHCLQTTLHLINSSQKLSYVSKNFLLQQLLLNHPDVSSSMDHQYLTLHGQSPSCSHMTSTQLDCITKSQGNQENKLISTQTGLSSDQKSCSWRPWV</sequence>
<evidence type="ECO:0000256" key="5">
    <source>
        <dbReference type="ARBA" id="ARBA00023242"/>
    </source>
</evidence>
<evidence type="ECO:0000313" key="6">
    <source>
        <dbReference type="EMBL" id="CAI9593906.1"/>
    </source>
</evidence>
<evidence type="ECO:0000256" key="1">
    <source>
        <dbReference type="ARBA" id="ARBA00004123"/>
    </source>
</evidence>
<gene>
    <name evidence="6" type="ORF">SPARVUS_LOCUS11642101</name>
</gene>
<comment type="caution">
    <text evidence="6">The sequence shown here is derived from an EMBL/GenBank/DDBJ whole genome shotgun (WGS) entry which is preliminary data.</text>
</comment>
<evidence type="ECO:0000256" key="4">
    <source>
        <dbReference type="ARBA" id="ARBA00023163"/>
    </source>
</evidence>